<proteinExistence type="evidence at transcript level"/>
<reference evidence="2" key="2">
    <citation type="submission" date="2018-08" db="EMBL/GenBank/DDBJ databases">
        <authorList>
            <person name="Ferrada E.E."/>
            <person name="Latorre B.A."/>
        </authorList>
    </citation>
    <scope>NUCLEOTIDE SEQUENCE</scope>
    <source>
        <tissue evidence="2">Venom gland and sac</tissue>
    </source>
</reference>
<dbReference type="EMBL" id="FX986044">
    <property type="protein sequence ID" value="BBF98001.1"/>
    <property type="molecule type" value="mRNA"/>
</dbReference>
<name>A0A348G6C8_ODOMO</name>
<feature type="chain" id="PRO_5016741026" evidence="1">
    <location>
        <begin position="25"/>
        <end position="94"/>
    </location>
</feature>
<sequence length="94" mass="11013">MMSSTLMVLVSVTTMAMISDEAFAAFPAQCNPGFLEELPPRLRKICVTMARIWDTSDMNDFIDEKEYREYLPRYNNGVKRQDVDHVFLRFGKRR</sequence>
<feature type="signal peptide" evidence="1">
    <location>
        <begin position="1"/>
        <end position="24"/>
    </location>
</feature>
<accession>A0A348G6C8</accession>
<keyword evidence="1" id="KW-0732">Signal</keyword>
<dbReference type="AlphaFoldDB" id="A0A348G6C8"/>
<organism evidence="2">
    <name type="scientific">Odontomachus monticola</name>
    <name type="common">Trap-jaw ant</name>
    <dbReference type="NCBI Taxonomy" id="613454"/>
    <lineage>
        <taxon>Eukaryota</taxon>
        <taxon>Metazoa</taxon>
        <taxon>Ecdysozoa</taxon>
        <taxon>Arthropoda</taxon>
        <taxon>Hexapoda</taxon>
        <taxon>Insecta</taxon>
        <taxon>Pterygota</taxon>
        <taxon>Neoptera</taxon>
        <taxon>Endopterygota</taxon>
        <taxon>Hymenoptera</taxon>
        <taxon>Apocrita</taxon>
        <taxon>Aculeata</taxon>
        <taxon>Formicoidea</taxon>
        <taxon>Formicidae</taxon>
        <taxon>Ponerinae</taxon>
        <taxon>Ponerini</taxon>
        <taxon>Odontomachus</taxon>
    </lineage>
</organism>
<protein>
    <submittedName>
        <fullName evidence="2">Myosuppressin</fullName>
    </submittedName>
</protein>
<gene>
    <name evidence="2" type="primary">NEMS_OM</name>
</gene>
<reference evidence="2" key="1">
    <citation type="journal article" date="2017" name="Toxins">
        <title>Combined Venom Gland Transcriptomic and Venom Peptidomic Analysis of the Predatory Ant Odontomachus monticola.</title>
        <authorList>
            <person name="Kazuma K."/>
            <person name="Masuko K."/>
            <person name="Konno K."/>
            <person name="Inagaki H."/>
        </authorList>
    </citation>
    <scope>NUCLEOTIDE SEQUENCE</scope>
    <source>
        <tissue evidence="2">Venom gland and sac</tissue>
    </source>
</reference>
<evidence type="ECO:0000256" key="1">
    <source>
        <dbReference type="SAM" id="SignalP"/>
    </source>
</evidence>
<evidence type="ECO:0000313" key="2">
    <source>
        <dbReference type="EMBL" id="BBF98001.1"/>
    </source>
</evidence>